<evidence type="ECO:0000256" key="2">
    <source>
        <dbReference type="SAM" id="Phobius"/>
    </source>
</evidence>
<feature type="compositionally biased region" description="Low complexity" evidence="1">
    <location>
        <begin position="364"/>
        <end position="398"/>
    </location>
</feature>
<feature type="transmembrane region" description="Helical" evidence="2">
    <location>
        <begin position="409"/>
        <end position="430"/>
    </location>
</feature>
<feature type="signal peptide" evidence="3">
    <location>
        <begin position="1"/>
        <end position="22"/>
    </location>
</feature>
<organism evidence="4 5">
    <name type="scientific">Candidatus Egerieisoma faecipullorum</name>
    <dbReference type="NCBI Taxonomy" id="2840963"/>
    <lineage>
        <taxon>Bacteria</taxon>
        <taxon>Bacillati</taxon>
        <taxon>Bacillota</taxon>
        <taxon>Clostridia</taxon>
        <taxon>Eubacteriales</taxon>
        <taxon>Clostridiaceae</taxon>
        <taxon>Clostridiaceae incertae sedis</taxon>
        <taxon>Candidatus Egerieisoma</taxon>
    </lineage>
</organism>
<accession>A0A9D1IAN9</accession>
<feature type="region of interest" description="Disordered" evidence="1">
    <location>
        <begin position="360"/>
        <end position="403"/>
    </location>
</feature>
<evidence type="ECO:0000313" key="5">
    <source>
        <dbReference type="Proteomes" id="UP000824089"/>
    </source>
</evidence>
<keyword evidence="2" id="KW-0812">Transmembrane</keyword>
<keyword evidence="2" id="KW-1133">Transmembrane helix</keyword>
<reference evidence="4" key="2">
    <citation type="journal article" date="2021" name="PeerJ">
        <title>Extensive microbial diversity within the chicken gut microbiome revealed by metagenomics and culture.</title>
        <authorList>
            <person name="Gilroy R."/>
            <person name="Ravi A."/>
            <person name="Getino M."/>
            <person name="Pursley I."/>
            <person name="Horton D.L."/>
            <person name="Alikhan N.F."/>
            <person name="Baker D."/>
            <person name="Gharbi K."/>
            <person name="Hall N."/>
            <person name="Watson M."/>
            <person name="Adriaenssens E.M."/>
            <person name="Foster-Nyarko E."/>
            <person name="Jarju S."/>
            <person name="Secka A."/>
            <person name="Antonio M."/>
            <person name="Oren A."/>
            <person name="Chaudhuri R.R."/>
            <person name="La Ragione R."/>
            <person name="Hildebrand F."/>
            <person name="Pallen M.J."/>
        </authorList>
    </citation>
    <scope>NUCLEOTIDE SEQUENCE</scope>
    <source>
        <strain evidence="4">CHK195-4489</strain>
    </source>
</reference>
<protein>
    <submittedName>
        <fullName evidence="4">Uncharacterized protein</fullName>
    </submittedName>
</protein>
<dbReference type="AlphaFoldDB" id="A0A9D1IAN9"/>
<dbReference type="EMBL" id="DVMM01000137">
    <property type="protein sequence ID" value="HIU29965.1"/>
    <property type="molecule type" value="Genomic_DNA"/>
</dbReference>
<sequence>MKRVKSVLLLAAAFIVFITAAAQRPIAAESKTVDFSGVKIGNARQLTTSDIVGAVLSFSADVQKISIACACWKNEDASFTYTIYPFEEDYDTSVQKEPVKTGTITYNTDGFQDIEWTEEEPLAKGVYVLEITNAGENGVQTGIRYDGEYEGQYVYENGIYTPDNSLRLQVVYTTSPEADYGELQKPETGQDESDPAPGAVMFFSDDEADTYFNESGNLIAPELQDGILRLNITAGSDPNIYIFASEDASTLLAEEYPVLLFKVRRSEGSPLTGQFFFNTVNFTGPSAAGAVSFAYEDTTDWQMIAVNLGNNTNYTGEIISYRYDPFSATEADCTIEIEWIAFFRSTAAAKAFNGDFTQFENEETPAPSSAEPETPAPTAAATPSATAGSATARATQAPSESDGGLSQTAIIVIVCVAAVIVIAVVVIIIIKKKR</sequence>
<evidence type="ECO:0000313" key="4">
    <source>
        <dbReference type="EMBL" id="HIU29965.1"/>
    </source>
</evidence>
<comment type="caution">
    <text evidence="4">The sequence shown here is derived from an EMBL/GenBank/DDBJ whole genome shotgun (WGS) entry which is preliminary data.</text>
</comment>
<dbReference type="Proteomes" id="UP000824089">
    <property type="component" value="Unassembled WGS sequence"/>
</dbReference>
<keyword evidence="2" id="KW-0472">Membrane</keyword>
<proteinExistence type="predicted"/>
<evidence type="ECO:0000256" key="3">
    <source>
        <dbReference type="SAM" id="SignalP"/>
    </source>
</evidence>
<gene>
    <name evidence="4" type="ORF">IAD50_06690</name>
</gene>
<feature type="chain" id="PRO_5039732538" evidence="3">
    <location>
        <begin position="23"/>
        <end position="434"/>
    </location>
</feature>
<name>A0A9D1IAN9_9CLOT</name>
<keyword evidence="3" id="KW-0732">Signal</keyword>
<reference evidence="4" key="1">
    <citation type="submission" date="2020-10" db="EMBL/GenBank/DDBJ databases">
        <authorList>
            <person name="Gilroy R."/>
        </authorList>
    </citation>
    <scope>NUCLEOTIDE SEQUENCE</scope>
    <source>
        <strain evidence="4">CHK195-4489</strain>
    </source>
</reference>
<evidence type="ECO:0000256" key="1">
    <source>
        <dbReference type="SAM" id="MobiDB-lite"/>
    </source>
</evidence>